<reference evidence="2" key="1">
    <citation type="submission" date="2022-11" db="UniProtKB">
        <authorList>
            <consortium name="WormBaseParasite"/>
        </authorList>
    </citation>
    <scope>IDENTIFICATION</scope>
</reference>
<protein>
    <submittedName>
        <fullName evidence="2">Uncharacterized protein</fullName>
    </submittedName>
</protein>
<organism evidence="1 2">
    <name type="scientific">Romanomermis culicivorax</name>
    <name type="common">Nematode worm</name>
    <dbReference type="NCBI Taxonomy" id="13658"/>
    <lineage>
        <taxon>Eukaryota</taxon>
        <taxon>Metazoa</taxon>
        <taxon>Ecdysozoa</taxon>
        <taxon>Nematoda</taxon>
        <taxon>Enoplea</taxon>
        <taxon>Dorylaimia</taxon>
        <taxon>Mermithida</taxon>
        <taxon>Mermithoidea</taxon>
        <taxon>Mermithidae</taxon>
        <taxon>Romanomermis</taxon>
    </lineage>
</organism>
<dbReference type="WBParaSite" id="nRc.2.0.1.t05603-RA">
    <property type="protein sequence ID" value="nRc.2.0.1.t05603-RA"/>
    <property type="gene ID" value="nRc.2.0.1.g05603"/>
</dbReference>
<dbReference type="Proteomes" id="UP000887565">
    <property type="component" value="Unplaced"/>
</dbReference>
<name>A0A915HW05_ROMCU</name>
<sequence length="62" mass="7149">MAKRINLPSDFWYTASAERSIQKSVTQRHLIDNTGVMSCGLVVLNPTTAYKFELTWKTMNKR</sequence>
<dbReference type="AlphaFoldDB" id="A0A915HW05"/>
<evidence type="ECO:0000313" key="2">
    <source>
        <dbReference type="WBParaSite" id="nRc.2.0.1.t05603-RA"/>
    </source>
</evidence>
<accession>A0A915HW05</accession>
<keyword evidence="1" id="KW-1185">Reference proteome</keyword>
<proteinExistence type="predicted"/>
<evidence type="ECO:0000313" key="1">
    <source>
        <dbReference type="Proteomes" id="UP000887565"/>
    </source>
</evidence>